<proteinExistence type="predicted"/>
<dbReference type="PANTHER" id="PTHR35164">
    <property type="entry name" value="EXPRESSED PROTEIN"/>
    <property type="match status" value="1"/>
</dbReference>
<keyword evidence="1" id="KW-0175">Coiled coil</keyword>
<reference evidence="3" key="1">
    <citation type="submission" date="2019-12" db="EMBL/GenBank/DDBJ databases">
        <authorList>
            <person name="Scholes J."/>
        </authorList>
    </citation>
    <scope>NUCLEOTIDE SEQUENCE</scope>
</reference>
<feature type="coiled-coil region" evidence="1">
    <location>
        <begin position="141"/>
        <end position="356"/>
    </location>
</feature>
<sequence>MLRSKTRSVDVTQKNNYSPIFSKTLSASKLCRGDVIRTQIDAKALKSVDNKKQSKASKSSQAKMRTNEAFLHPNKANELKTKLESTKSSLEASRHELKSTKSNMMVDSLESELVKSRHLESEKAAPWDKMNKELSGSKEGEKRTAMLLHENEKRIQELEDELESSKTETVTLRKTIESLEEKLSAQNTSHKEKQEENEIGLLKLELQSALKEMQVLKNERRLAIEAEEKSAKAMEDLALALKEVASESNQAKEKLETTQAELNHARLENEQVRKTLNETKQESELHKNTANRLKIEAEETLLAVSEKEMGFVSYIKRAEDERAAAQRENVKLRDILKQAVNEANAAKAAAGIARQENSLLQHYVIEKDERLHFLARENERLRTRDAVARENAKQFC</sequence>
<dbReference type="EMBL" id="CACSLK010020742">
    <property type="protein sequence ID" value="CAA0821004.1"/>
    <property type="molecule type" value="Genomic_DNA"/>
</dbReference>
<protein>
    <submittedName>
        <fullName evidence="3">Myosin heavy chain-related protein</fullName>
    </submittedName>
</protein>
<dbReference type="Proteomes" id="UP001153555">
    <property type="component" value="Unassembled WGS sequence"/>
</dbReference>
<dbReference type="PANTHER" id="PTHR35164:SF9">
    <property type="entry name" value="EXPRESSED PROTEIN"/>
    <property type="match status" value="1"/>
</dbReference>
<keyword evidence="4" id="KW-1185">Reference proteome</keyword>
<comment type="caution">
    <text evidence="3">The sequence shown here is derived from an EMBL/GenBank/DDBJ whole genome shotgun (WGS) entry which is preliminary data.</text>
</comment>
<feature type="region of interest" description="Disordered" evidence="2">
    <location>
        <begin position="46"/>
        <end position="67"/>
    </location>
</feature>
<gene>
    <name evidence="3" type="ORF">SHERM_19006</name>
</gene>
<accession>A0A9N7N0B7</accession>
<evidence type="ECO:0000313" key="3">
    <source>
        <dbReference type="EMBL" id="CAA0821004.1"/>
    </source>
</evidence>
<evidence type="ECO:0000256" key="2">
    <source>
        <dbReference type="SAM" id="MobiDB-lite"/>
    </source>
</evidence>
<dbReference type="AlphaFoldDB" id="A0A9N7N0B7"/>
<dbReference type="OrthoDB" id="774313at2759"/>
<organism evidence="3 4">
    <name type="scientific">Striga hermonthica</name>
    <name type="common">Purple witchweed</name>
    <name type="synonym">Buchnera hermonthica</name>
    <dbReference type="NCBI Taxonomy" id="68872"/>
    <lineage>
        <taxon>Eukaryota</taxon>
        <taxon>Viridiplantae</taxon>
        <taxon>Streptophyta</taxon>
        <taxon>Embryophyta</taxon>
        <taxon>Tracheophyta</taxon>
        <taxon>Spermatophyta</taxon>
        <taxon>Magnoliopsida</taxon>
        <taxon>eudicotyledons</taxon>
        <taxon>Gunneridae</taxon>
        <taxon>Pentapetalae</taxon>
        <taxon>asterids</taxon>
        <taxon>lamiids</taxon>
        <taxon>Lamiales</taxon>
        <taxon>Orobanchaceae</taxon>
        <taxon>Buchnereae</taxon>
        <taxon>Striga</taxon>
    </lineage>
</organism>
<evidence type="ECO:0000256" key="1">
    <source>
        <dbReference type="SAM" id="Coils"/>
    </source>
</evidence>
<name>A0A9N7N0B7_STRHE</name>
<evidence type="ECO:0000313" key="4">
    <source>
        <dbReference type="Proteomes" id="UP001153555"/>
    </source>
</evidence>